<dbReference type="InterPro" id="IPR010031">
    <property type="entry name" value="FAD_lactone_oxidase-like"/>
</dbReference>
<protein>
    <recommendedName>
        <fullName evidence="2">FAD-binding PCMH-type domain-containing protein</fullName>
    </recommendedName>
</protein>
<dbReference type="AlphaFoldDB" id="A0AAU9XYD6"/>
<dbReference type="InterPro" id="IPR016167">
    <property type="entry name" value="FAD-bd_PCMH_sub1"/>
</dbReference>
<dbReference type="PANTHER" id="PTHR43762:SF1">
    <property type="entry name" value="D-ARABINONO-1,4-LACTONE OXIDASE"/>
    <property type="match status" value="1"/>
</dbReference>
<dbReference type="Gene3D" id="3.30.43.10">
    <property type="entry name" value="Uridine Diphospho-n-acetylenolpyruvylglucosamine Reductase, domain 2"/>
    <property type="match status" value="1"/>
</dbReference>
<dbReference type="GO" id="GO:0016020">
    <property type="term" value="C:membrane"/>
    <property type="evidence" value="ECO:0007669"/>
    <property type="project" value="InterPro"/>
</dbReference>
<organism evidence="3 4">
    <name type="scientific">Pocillopora meandrina</name>
    <dbReference type="NCBI Taxonomy" id="46732"/>
    <lineage>
        <taxon>Eukaryota</taxon>
        <taxon>Metazoa</taxon>
        <taxon>Cnidaria</taxon>
        <taxon>Anthozoa</taxon>
        <taxon>Hexacorallia</taxon>
        <taxon>Scleractinia</taxon>
        <taxon>Astrocoeniina</taxon>
        <taxon>Pocilloporidae</taxon>
        <taxon>Pocillopora</taxon>
    </lineage>
</organism>
<dbReference type="GO" id="GO:0071949">
    <property type="term" value="F:FAD binding"/>
    <property type="evidence" value="ECO:0007669"/>
    <property type="project" value="InterPro"/>
</dbReference>
<evidence type="ECO:0000259" key="2">
    <source>
        <dbReference type="PROSITE" id="PS51387"/>
    </source>
</evidence>
<evidence type="ECO:0000256" key="1">
    <source>
        <dbReference type="ARBA" id="ARBA00023002"/>
    </source>
</evidence>
<keyword evidence="4" id="KW-1185">Reference proteome</keyword>
<dbReference type="SUPFAM" id="SSF56176">
    <property type="entry name" value="FAD-binding/transporter-associated domain-like"/>
    <property type="match status" value="1"/>
</dbReference>
<gene>
    <name evidence="3" type="ORF">PMEA_00032267</name>
</gene>
<comment type="caution">
    <text evidence="3">The sequence shown here is derived from an EMBL/GenBank/DDBJ whole genome shotgun (WGS) entry which is preliminary data.</text>
</comment>
<sequence length="597" mass="67613">MGNSIDCCYATRQYNQCFFPCIRSCSYTTRRVWYNYDGLETVQPLIDIIKPEKGVIRKFPKSLADINTDREIASELAIGLDTPGQLAAICRFASNYGYRVRAVGTGSSWSRLTSTRDILIDMTNLNRILTPKPANRKDNLKQEFVDIEVEGGMQVHRFVEKLDKVYGLALPMMGNYAGQTVAGVACTSTHGSGYFTGTMSTSVVGFHLIISTGIQVRLSHGEETFDQCQEKIKHAQFGGAPVELKSTEVFRAVAVSLGSMGIIYSITYRCISVYKIEEERTEVKIPWPGKEKFRVKQKFEPMFTNRAEGEFFSFFVNPYPAHKRFLYAAYLKGKRTSRRSTCCACCSWWCCKGGRGCADVECVQTDCIASCLQTCASCCPTRIPDITNCGVSQFSREHSYVQRWYNVLQFTKGNMHVRTAEFCLPLSQLDEALGDVIETANQYADKFSQYSLLPIYVRIVKTDDLYLSPANERCPQGGQHDHACYIEVPFLPGAFGIEEYHKTIEDKLFYKYKARPHWSKNNHLTTGRVIELYPELEQWKKVFRMFNSTGIFCNEFTHNMGFDTCIADLVRPRNAPGIGIENNGLEIEDVITVEPIN</sequence>
<name>A0AAU9XYD6_9CNID</name>
<dbReference type="Gene3D" id="3.30.465.10">
    <property type="match status" value="1"/>
</dbReference>
<dbReference type="Proteomes" id="UP001159428">
    <property type="component" value="Unassembled WGS sequence"/>
</dbReference>
<evidence type="ECO:0000313" key="3">
    <source>
        <dbReference type="EMBL" id="CAH3160169.1"/>
    </source>
</evidence>
<dbReference type="PROSITE" id="PS51387">
    <property type="entry name" value="FAD_PCMH"/>
    <property type="match status" value="1"/>
</dbReference>
<dbReference type="InterPro" id="IPR016166">
    <property type="entry name" value="FAD-bd_PCMH"/>
</dbReference>
<feature type="domain" description="FAD-binding PCMH-type" evidence="2">
    <location>
        <begin position="69"/>
        <end position="273"/>
    </location>
</feature>
<proteinExistence type="predicted"/>
<reference evidence="3 4" key="1">
    <citation type="submission" date="2022-05" db="EMBL/GenBank/DDBJ databases">
        <authorList>
            <consortium name="Genoscope - CEA"/>
            <person name="William W."/>
        </authorList>
    </citation>
    <scope>NUCLEOTIDE SEQUENCE [LARGE SCALE GENOMIC DNA]</scope>
</reference>
<dbReference type="Pfam" id="PF01565">
    <property type="entry name" value="FAD_binding_4"/>
    <property type="match status" value="1"/>
</dbReference>
<dbReference type="Gene3D" id="3.30.70.2520">
    <property type="match status" value="1"/>
</dbReference>
<dbReference type="EMBL" id="CALNXJ010000074">
    <property type="protein sequence ID" value="CAH3160169.1"/>
    <property type="molecule type" value="Genomic_DNA"/>
</dbReference>
<dbReference type="InterPro" id="IPR036318">
    <property type="entry name" value="FAD-bd_PCMH-like_sf"/>
</dbReference>
<dbReference type="Pfam" id="PF04030">
    <property type="entry name" value="ALO"/>
    <property type="match status" value="1"/>
</dbReference>
<keyword evidence="1" id="KW-0560">Oxidoreductase</keyword>
<dbReference type="InterPro" id="IPR007173">
    <property type="entry name" value="ALO_C"/>
</dbReference>
<dbReference type="InterPro" id="IPR016169">
    <property type="entry name" value="FAD-bd_PCMH_sub2"/>
</dbReference>
<evidence type="ECO:0000313" key="4">
    <source>
        <dbReference type="Proteomes" id="UP001159428"/>
    </source>
</evidence>
<dbReference type="PANTHER" id="PTHR43762">
    <property type="entry name" value="L-GULONOLACTONE OXIDASE"/>
    <property type="match status" value="1"/>
</dbReference>
<accession>A0AAU9XYD6</accession>
<dbReference type="GO" id="GO:0003885">
    <property type="term" value="F:D-arabinono-1,4-lactone oxidase activity"/>
    <property type="evidence" value="ECO:0007669"/>
    <property type="project" value="InterPro"/>
</dbReference>
<dbReference type="InterPro" id="IPR006094">
    <property type="entry name" value="Oxid_FAD_bind_N"/>
</dbReference>